<reference evidence="1" key="1">
    <citation type="submission" date="2020-05" db="EMBL/GenBank/DDBJ databases">
        <authorList>
            <person name="Chiriac C."/>
            <person name="Salcher M."/>
            <person name="Ghai R."/>
            <person name="Kavagutti S V."/>
        </authorList>
    </citation>
    <scope>NUCLEOTIDE SEQUENCE</scope>
</reference>
<name>A0A6J5Z4G7_9ZZZZ</name>
<evidence type="ECO:0000313" key="1">
    <source>
        <dbReference type="EMBL" id="CAB4335329.1"/>
    </source>
</evidence>
<gene>
    <name evidence="1" type="ORF">UFOPK3522_00143</name>
</gene>
<protein>
    <submittedName>
        <fullName evidence="1">Unannotated protein</fullName>
    </submittedName>
</protein>
<organism evidence="1">
    <name type="scientific">freshwater metagenome</name>
    <dbReference type="NCBI Taxonomy" id="449393"/>
    <lineage>
        <taxon>unclassified sequences</taxon>
        <taxon>metagenomes</taxon>
        <taxon>ecological metagenomes</taxon>
    </lineage>
</organism>
<dbReference type="AlphaFoldDB" id="A0A6J5Z4G7"/>
<dbReference type="EMBL" id="CAESAO010000006">
    <property type="protein sequence ID" value="CAB4335329.1"/>
    <property type="molecule type" value="Genomic_DNA"/>
</dbReference>
<sequence length="98" mass="10729">MQLVANAGSHQAVPRLVEGHFVDTLAVAVESVQYRRPLICQFAPFDRLAAPEAANLARPFARPAAAFALECLNERQVVLKQVATAERWGLVGYLMSSH</sequence>
<proteinExistence type="predicted"/>
<accession>A0A6J5Z4G7</accession>